<protein>
    <submittedName>
        <fullName evidence="1">Uncharacterized protein</fullName>
    </submittedName>
</protein>
<evidence type="ECO:0000313" key="2">
    <source>
        <dbReference type="Proteomes" id="UP000029889"/>
    </source>
</evidence>
<gene>
    <name evidence="1" type="primary">406</name>
    <name evidence="1" type="ORF">PBI_121Q_406</name>
</gene>
<sequence length="157" mass="18446">MLDILGNIDTANYFIQDALFNTVQQGLEVRHNVYQGDGYFVDIVEARKNTFNVNITTLGRQNIARILVSKDEIVLRYSAKFMLTYKKKTDMFSTNLFDEPFDLEDIEATFFTQSTMVKYTDVQFSADVMSETLQMIKVLFYAFEQFREERNKVNNHR</sequence>
<dbReference type="RefSeq" id="YP_009101993.1">
    <property type="nucleotide sequence ID" value="NC_025447.1"/>
</dbReference>
<organism evidence="1 2">
    <name type="scientific">Escherichia phage 121Q</name>
    <dbReference type="NCBI Taxonomy" id="1555202"/>
    <lineage>
        <taxon>Viruses</taxon>
        <taxon>Duplodnaviria</taxon>
        <taxon>Heunggongvirae</taxon>
        <taxon>Uroviricota</taxon>
        <taxon>Caudoviricetes</taxon>
        <taxon>Asteriusvirus</taxon>
        <taxon>Asteriusvirus av121Q</taxon>
    </lineage>
</organism>
<evidence type="ECO:0000313" key="1">
    <source>
        <dbReference type="EMBL" id="AIT14296.1"/>
    </source>
</evidence>
<reference evidence="1 2" key="1">
    <citation type="submission" date="2014-09" db="EMBL/GenBank/DDBJ databases">
        <authorList>
            <person name="Lapin J.S."/>
            <person name="Pope W.H."/>
            <person name="Hua J."/>
            <person name="Ford M.E."/>
            <person name="Conway J.F."/>
            <person name="Hatfull G.F."/>
            <person name="Hendrix R.W."/>
        </authorList>
    </citation>
    <scope>NUCLEOTIDE SEQUENCE [LARGE SCALE GENOMIC DNA]</scope>
</reference>
<dbReference type="GeneID" id="22111446"/>
<dbReference type="Proteomes" id="UP000029889">
    <property type="component" value="Segment"/>
</dbReference>
<accession>A0A097EXZ7</accession>
<dbReference type="EMBL" id="KM507819">
    <property type="protein sequence ID" value="AIT14296.1"/>
    <property type="molecule type" value="Genomic_DNA"/>
</dbReference>
<dbReference type="OrthoDB" id="16892at10239"/>
<dbReference type="KEGG" id="vg:22111446"/>
<proteinExistence type="predicted"/>
<name>A0A097EXZ7_9CAUD</name>
<keyword evidence="2" id="KW-1185">Reference proteome</keyword>